<comment type="caution">
    <text evidence="10">The sequence shown here is derived from an EMBL/GenBank/DDBJ whole genome shotgun (WGS) entry which is preliminary data.</text>
</comment>
<gene>
    <name evidence="10" type="ORF">Ahy_B02g061403</name>
</gene>
<evidence type="ECO:0000256" key="1">
    <source>
        <dbReference type="ARBA" id="ARBA00007769"/>
    </source>
</evidence>
<dbReference type="PANTHER" id="PTHR42979">
    <property type="entry name" value="3-ISOPROPYLMALATE DEHYDROGENASE"/>
    <property type="match status" value="1"/>
</dbReference>
<dbReference type="SUPFAM" id="SSF53659">
    <property type="entry name" value="Isocitrate/Isopropylmalate dehydrogenase-like"/>
    <property type="match status" value="1"/>
</dbReference>
<evidence type="ECO:0000256" key="5">
    <source>
        <dbReference type="ARBA" id="ARBA00022842"/>
    </source>
</evidence>
<dbReference type="Gene3D" id="3.40.718.10">
    <property type="entry name" value="Isopropylmalate Dehydrogenase"/>
    <property type="match status" value="1"/>
</dbReference>
<dbReference type="SMART" id="SM01329">
    <property type="entry name" value="Iso_dh"/>
    <property type="match status" value="1"/>
</dbReference>
<keyword evidence="2" id="KW-0432">Leucine biosynthesis</keyword>
<dbReference type="InterPro" id="IPR024084">
    <property type="entry name" value="IsoPropMal-DH-like_dom"/>
</dbReference>
<comment type="similarity">
    <text evidence="1">Belongs to the isocitrate and isopropylmalate dehydrogenases family.</text>
</comment>
<keyword evidence="11" id="KW-1185">Reference proteome</keyword>
<dbReference type="GO" id="GO:0009098">
    <property type="term" value="P:L-leucine biosynthetic process"/>
    <property type="evidence" value="ECO:0007669"/>
    <property type="project" value="UniProtKB-KW"/>
</dbReference>
<dbReference type="PANTHER" id="PTHR42979:SF1">
    <property type="entry name" value="3-ISOPROPYLMALATE DEHYDROGENASE"/>
    <property type="match status" value="1"/>
</dbReference>
<name>A0A445AKV3_ARAHY</name>
<keyword evidence="8" id="KW-0100">Branched-chain amino acid biosynthesis</keyword>
<proteinExistence type="inferred from homology"/>
<dbReference type="GO" id="GO:0003862">
    <property type="term" value="F:3-isopropylmalate dehydrogenase activity"/>
    <property type="evidence" value="ECO:0007669"/>
    <property type="project" value="InterPro"/>
</dbReference>
<reference evidence="10 11" key="1">
    <citation type="submission" date="2019-01" db="EMBL/GenBank/DDBJ databases">
        <title>Sequencing of cultivated peanut Arachis hypogaea provides insights into genome evolution and oil improvement.</title>
        <authorList>
            <person name="Chen X."/>
        </authorList>
    </citation>
    <scope>NUCLEOTIDE SEQUENCE [LARGE SCALE GENOMIC DNA]</scope>
    <source>
        <strain evidence="11">cv. Fuhuasheng</strain>
        <tissue evidence="10">Leaves</tissue>
    </source>
</reference>
<organism evidence="10 11">
    <name type="scientific">Arachis hypogaea</name>
    <name type="common">Peanut</name>
    <dbReference type="NCBI Taxonomy" id="3818"/>
    <lineage>
        <taxon>Eukaryota</taxon>
        <taxon>Viridiplantae</taxon>
        <taxon>Streptophyta</taxon>
        <taxon>Embryophyta</taxon>
        <taxon>Tracheophyta</taxon>
        <taxon>Spermatophyta</taxon>
        <taxon>Magnoliopsida</taxon>
        <taxon>eudicotyledons</taxon>
        <taxon>Gunneridae</taxon>
        <taxon>Pentapetalae</taxon>
        <taxon>rosids</taxon>
        <taxon>fabids</taxon>
        <taxon>Fabales</taxon>
        <taxon>Fabaceae</taxon>
        <taxon>Papilionoideae</taxon>
        <taxon>50 kb inversion clade</taxon>
        <taxon>dalbergioids sensu lato</taxon>
        <taxon>Dalbergieae</taxon>
        <taxon>Pterocarpus clade</taxon>
        <taxon>Arachis</taxon>
    </lineage>
</organism>
<protein>
    <recommendedName>
        <fullName evidence="9">Isopropylmalate dehydrogenase-like domain-containing protein</fullName>
    </recommendedName>
</protein>
<keyword evidence="5" id="KW-0460">Magnesium</keyword>
<evidence type="ECO:0000256" key="7">
    <source>
        <dbReference type="ARBA" id="ARBA00023027"/>
    </source>
</evidence>
<keyword evidence="6" id="KW-0560">Oxidoreductase</keyword>
<dbReference type="InterPro" id="IPR004429">
    <property type="entry name" value="Isopropylmalate_DH"/>
</dbReference>
<sequence>MGVYLPANLRPDFFRASCSRNQLRGVKVGIERGLILWIGPFVWTWALSLGQVSSRHFFLSLASYTITFLPGDGIGPEVISVAKDVLVLAGTFKGITYEFQEMLLGGAALDATGVPMPDETLAVSKQSDAVLLGAIGGYKWDKNEKHLKSETGLLQLRSGLQIFTNLRLATVFPQVLISCFFSHENNLHAFLFVLVIL</sequence>
<dbReference type="Pfam" id="PF00180">
    <property type="entry name" value="Iso_dh"/>
    <property type="match status" value="1"/>
</dbReference>
<feature type="domain" description="Isopropylmalate dehydrogenase-like" evidence="9">
    <location>
        <begin position="65"/>
        <end position="196"/>
    </location>
</feature>
<dbReference type="AlphaFoldDB" id="A0A445AKV3"/>
<keyword evidence="4" id="KW-0479">Metal-binding</keyword>
<dbReference type="STRING" id="3818.A0A445AKV3"/>
<evidence type="ECO:0000256" key="2">
    <source>
        <dbReference type="ARBA" id="ARBA00022430"/>
    </source>
</evidence>
<evidence type="ECO:0000313" key="11">
    <source>
        <dbReference type="Proteomes" id="UP000289738"/>
    </source>
</evidence>
<dbReference type="EMBL" id="SDMP01000012">
    <property type="protein sequence ID" value="RYR27076.1"/>
    <property type="molecule type" value="Genomic_DNA"/>
</dbReference>
<accession>A0A445AKV3</accession>
<dbReference type="Proteomes" id="UP000289738">
    <property type="component" value="Chromosome B02"/>
</dbReference>
<evidence type="ECO:0000256" key="8">
    <source>
        <dbReference type="ARBA" id="ARBA00023304"/>
    </source>
</evidence>
<keyword evidence="3" id="KW-0028">Amino-acid biosynthesis</keyword>
<evidence type="ECO:0000256" key="6">
    <source>
        <dbReference type="ARBA" id="ARBA00023002"/>
    </source>
</evidence>
<dbReference type="GO" id="GO:0046872">
    <property type="term" value="F:metal ion binding"/>
    <property type="evidence" value="ECO:0007669"/>
    <property type="project" value="UniProtKB-KW"/>
</dbReference>
<evidence type="ECO:0000256" key="4">
    <source>
        <dbReference type="ARBA" id="ARBA00022723"/>
    </source>
</evidence>
<evidence type="ECO:0000259" key="9">
    <source>
        <dbReference type="SMART" id="SM01329"/>
    </source>
</evidence>
<evidence type="ECO:0000256" key="3">
    <source>
        <dbReference type="ARBA" id="ARBA00022605"/>
    </source>
</evidence>
<evidence type="ECO:0000313" key="10">
    <source>
        <dbReference type="EMBL" id="RYR27076.1"/>
    </source>
</evidence>
<keyword evidence="7" id="KW-0520">NAD</keyword>